<evidence type="ECO:0000256" key="1">
    <source>
        <dbReference type="SAM" id="Phobius"/>
    </source>
</evidence>
<evidence type="ECO:0000313" key="3">
    <source>
        <dbReference type="Proteomes" id="UP000639516"/>
    </source>
</evidence>
<reference evidence="2 3" key="1">
    <citation type="journal article" date="2020" name="Arch. Microbiol.">
        <title>Bradyrhizobium campsiandrae sp. nov., a nitrogen-fixing bacterial strain isolated from a native leguminous tree from the Amazon adapted to flooded conditions.</title>
        <authorList>
            <person name="Cabral Michel D."/>
            <person name="Martins da Costa E."/>
            <person name="Azarias Guimaraes A."/>
            <person name="Soares de Carvalho T."/>
            <person name="Santos de Castro Caputo P."/>
            <person name="Willems A."/>
            <person name="de Souza Moreira F.M."/>
        </authorList>
    </citation>
    <scope>NUCLEOTIDE SEQUENCE [LARGE SCALE GENOMIC DNA]</scope>
    <source>
        <strain evidence="3">INPA 384B</strain>
    </source>
</reference>
<feature type="transmembrane region" description="Helical" evidence="1">
    <location>
        <begin position="94"/>
        <end position="114"/>
    </location>
</feature>
<accession>A0ABR7UBJ9</accession>
<proteinExistence type="predicted"/>
<dbReference type="RefSeq" id="WP_188102203.1">
    <property type="nucleotide sequence ID" value="NZ_JAANIH010000025.1"/>
</dbReference>
<name>A0ABR7UBJ9_9BRAD</name>
<organism evidence="2 3">
    <name type="scientific">Bradyrhizobium campsiandrae</name>
    <dbReference type="NCBI Taxonomy" id="1729892"/>
    <lineage>
        <taxon>Bacteria</taxon>
        <taxon>Pseudomonadati</taxon>
        <taxon>Pseudomonadota</taxon>
        <taxon>Alphaproteobacteria</taxon>
        <taxon>Hyphomicrobiales</taxon>
        <taxon>Nitrobacteraceae</taxon>
        <taxon>Bradyrhizobium</taxon>
    </lineage>
</organism>
<feature type="transmembrane region" description="Helical" evidence="1">
    <location>
        <begin position="147"/>
        <end position="172"/>
    </location>
</feature>
<keyword evidence="3" id="KW-1185">Reference proteome</keyword>
<gene>
    <name evidence="2" type="ORF">HA482_21530</name>
</gene>
<keyword evidence="1" id="KW-0812">Transmembrane</keyword>
<protein>
    <submittedName>
        <fullName evidence="2">HupE/UreJ family protein</fullName>
    </submittedName>
</protein>
<dbReference type="Proteomes" id="UP000639516">
    <property type="component" value="Unassembled WGS sequence"/>
</dbReference>
<dbReference type="EMBL" id="JAATTO010000030">
    <property type="protein sequence ID" value="MBC9980787.1"/>
    <property type="molecule type" value="Genomic_DNA"/>
</dbReference>
<feature type="transmembrane region" description="Helical" evidence="1">
    <location>
        <begin position="71"/>
        <end position="88"/>
    </location>
</feature>
<dbReference type="InterPro" id="IPR007038">
    <property type="entry name" value="HupE_UreJ"/>
</dbReference>
<feature type="transmembrane region" description="Helical" evidence="1">
    <location>
        <begin position="193"/>
        <end position="212"/>
    </location>
</feature>
<keyword evidence="1" id="KW-0472">Membrane</keyword>
<sequence>MRSVTHLIRILIASLAALIVPAGSAHAHLIGTRFGDFYAGAFHPLTDLNDVVLWIALGLLAGSLGAPRSRWLVVLFPIGLVAGFALAIADGTNFSGDVANATLIALLGLVLAAGLRLPAPLLGIVAFALAVTRGIANAAAVEPATNLVLFGAGLACAGYATMTLTMAIVVAFRRSEAGAASAWRGIALRALGGWIAAIGLMMVGFTLAGPGAT</sequence>
<feature type="transmembrane region" description="Helical" evidence="1">
    <location>
        <begin position="51"/>
        <end position="66"/>
    </location>
</feature>
<dbReference type="Pfam" id="PF04955">
    <property type="entry name" value="HupE_UreJ"/>
    <property type="match status" value="1"/>
</dbReference>
<comment type="caution">
    <text evidence="2">The sequence shown here is derived from an EMBL/GenBank/DDBJ whole genome shotgun (WGS) entry which is preliminary data.</text>
</comment>
<evidence type="ECO:0000313" key="2">
    <source>
        <dbReference type="EMBL" id="MBC9980787.1"/>
    </source>
</evidence>
<feature type="transmembrane region" description="Helical" evidence="1">
    <location>
        <begin position="121"/>
        <end position="141"/>
    </location>
</feature>
<keyword evidence="1" id="KW-1133">Transmembrane helix</keyword>